<dbReference type="Gene3D" id="3.40.50.150">
    <property type="entry name" value="Vaccinia Virus protein VP39"/>
    <property type="match status" value="1"/>
</dbReference>
<dbReference type="SUPFAM" id="SSF50044">
    <property type="entry name" value="SH3-domain"/>
    <property type="match status" value="1"/>
</dbReference>
<dbReference type="GO" id="GO:0005634">
    <property type="term" value="C:nucleus"/>
    <property type="evidence" value="ECO:0007669"/>
    <property type="project" value="UniProtKB-SubCell"/>
</dbReference>
<evidence type="ECO:0000313" key="10">
    <source>
        <dbReference type="Proteomes" id="UP000228934"/>
    </source>
</evidence>
<keyword evidence="3 6" id="KW-0808">Transferase</keyword>
<feature type="compositionally biased region" description="Polar residues" evidence="7">
    <location>
        <begin position="33"/>
        <end position="44"/>
    </location>
</feature>
<dbReference type="AlphaFoldDB" id="A0A2G9S3T2"/>
<dbReference type="GO" id="GO:0042054">
    <property type="term" value="F:histone methyltransferase activity"/>
    <property type="evidence" value="ECO:0007669"/>
    <property type="project" value="TreeGrafter"/>
</dbReference>
<dbReference type="OrthoDB" id="7848332at2759"/>
<accession>A0A2G9S3T2</accession>
<dbReference type="PANTHER" id="PTHR11006:SF92">
    <property type="entry name" value="PROTEIN ARGININE N-METHYLTRANSFERASE 2"/>
    <property type="match status" value="1"/>
</dbReference>
<evidence type="ECO:0000256" key="1">
    <source>
        <dbReference type="ARBA" id="ARBA00004123"/>
    </source>
</evidence>
<protein>
    <recommendedName>
        <fullName evidence="8">Protein arginine N-methyltransferase domain-containing protein</fullName>
    </recommendedName>
</protein>
<dbReference type="EMBL" id="KV928169">
    <property type="protein sequence ID" value="PIO34819.1"/>
    <property type="molecule type" value="Genomic_DNA"/>
</dbReference>
<dbReference type="GO" id="GO:0032259">
    <property type="term" value="P:methylation"/>
    <property type="evidence" value="ECO:0007669"/>
    <property type="project" value="UniProtKB-KW"/>
</dbReference>
<dbReference type="InterPro" id="IPR036028">
    <property type="entry name" value="SH3-like_dom_sf"/>
</dbReference>
<evidence type="ECO:0000256" key="3">
    <source>
        <dbReference type="ARBA" id="ARBA00022679"/>
    </source>
</evidence>
<dbReference type="InterPro" id="IPR055135">
    <property type="entry name" value="PRMT_dom"/>
</dbReference>
<evidence type="ECO:0000313" key="9">
    <source>
        <dbReference type="EMBL" id="PIO34819.1"/>
    </source>
</evidence>
<evidence type="ECO:0000256" key="6">
    <source>
        <dbReference type="PROSITE-ProRule" id="PRU01015"/>
    </source>
</evidence>
<dbReference type="Gene3D" id="2.70.160.11">
    <property type="entry name" value="Hnrnp arginine n-methyltransferase1"/>
    <property type="match status" value="1"/>
</dbReference>
<evidence type="ECO:0000256" key="7">
    <source>
        <dbReference type="SAM" id="MobiDB-lite"/>
    </source>
</evidence>
<reference evidence="10" key="1">
    <citation type="journal article" date="2017" name="Nat. Commun.">
        <title>The North American bullfrog draft genome provides insight into hormonal regulation of long noncoding RNA.</title>
        <authorList>
            <person name="Hammond S.A."/>
            <person name="Warren R.L."/>
            <person name="Vandervalk B.P."/>
            <person name="Kucuk E."/>
            <person name="Khan H."/>
            <person name="Gibb E.A."/>
            <person name="Pandoh P."/>
            <person name="Kirk H."/>
            <person name="Zhao Y."/>
            <person name="Jones M."/>
            <person name="Mungall A.J."/>
            <person name="Coope R."/>
            <person name="Pleasance S."/>
            <person name="Moore R.A."/>
            <person name="Holt R.A."/>
            <person name="Round J.M."/>
            <person name="Ohora S."/>
            <person name="Walle B.V."/>
            <person name="Veldhoen N."/>
            <person name="Helbing C.C."/>
            <person name="Birol I."/>
        </authorList>
    </citation>
    <scope>NUCLEOTIDE SEQUENCE [LARGE SCALE GENOMIC DNA]</scope>
</reference>
<dbReference type="InterPro" id="IPR029063">
    <property type="entry name" value="SAM-dependent_MTases_sf"/>
</dbReference>
<keyword evidence="10" id="KW-1185">Reference proteome</keyword>
<dbReference type="SUPFAM" id="SSF53335">
    <property type="entry name" value="S-adenosyl-L-methionine-dependent methyltransferases"/>
    <property type="match status" value="1"/>
</dbReference>
<gene>
    <name evidence="9" type="ORF">AB205_0149080</name>
</gene>
<evidence type="ECO:0000259" key="8">
    <source>
        <dbReference type="Pfam" id="PF22528"/>
    </source>
</evidence>
<sequence length="334" mass="38143">MEGQERCGDGLEKHRKEELSVRQKTEPEKRTETMSAATGVNDSPSCSMRDMDTKMCDCGMKPIELHSNCQLSLSYGDRVLLLSAVTPDWWWVEHNGNCGYVPASHLHKINDEDDVEDDDLWQDKEYYGSYKTLKLHLEMLSDQPRTQTYRNVILQNSSALKGKQILDLGCGTGIISFFCAQLAQPDVFEFMLESVLLARDLWLEEDGIMWPSTASIHMVPCSAEKEYATKVLFWDSAYGLNFKVLKSMAVQEFLAKPQPDYVLNPEDCLSEPCILLNINMKTLKIEELERMSGPFEFHVKRDGILHGFTSWFSVQFQNIENQGHVELHTGPFNP</sequence>
<evidence type="ECO:0000256" key="5">
    <source>
        <dbReference type="ARBA" id="ARBA00023242"/>
    </source>
</evidence>
<dbReference type="Pfam" id="PF22528">
    <property type="entry name" value="PRMT_C"/>
    <property type="match status" value="1"/>
</dbReference>
<feature type="compositionally biased region" description="Basic and acidic residues" evidence="7">
    <location>
        <begin position="1"/>
        <end position="32"/>
    </location>
</feature>
<dbReference type="PROSITE" id="PS51678">
    <property type="entry name" value="SAM_MT_PRMT"/>
    <property type="match status" value="1"/>
</dbReference>
<dbReference type="InterPro" id="IPR025799">
    <property type="entry name" value="Arg_MeTrfase"/>
</dbReference>
<evidence type="ECO:0000256" key="2">
    <source>
        <dbReference type="ARBA" id="ARBA00022603"/>
    </source>
</evidence>
<dbReference type="PANTHER" id="PTHR11006">
    <property type="entry name" value="PROTEIN ARGININE N-METHYLTRANSFERASE"/>
    <property type="match status" value="1"/>
</dbReference>
<proteinExistence type="predicted"/>
<keyword evidence="4 6" id="KW-0949">S-adenosyl-L-methionine</keyword>
<feature type="region of interest" description="Disordered" evidence="7">
    <location>
        <begin position="1"/>
        <end position="44"/>
    </location>
</feature>
<organism evidence="9 10">
    <name type="scientific">Aquarana catesbeiana</name>
    <name type="common">American bullfrog</name>
    <name type="synonym">Rana catesbeiana</name>
    <dbReference type="NCBI Taxonomy" id="8400"/>
    <lineage>
        <taxon>Eukaryota</taxon>
        <taxon>Metazoa</taxon>
        <taxon>Chordata</taxon>
        <taxon>Craniata</taxon>
        <taxon>Vertebrata</taxon>
        <taxon>Euteleostomi</taxon>
        <taxon>Amphibia</taxon>
        <taxon>Batrachia</taxon>
        <taxon>Anura</taxon>
        <taxon>Neobatrachia</taxon>
        <taxon>Ranoidea</taxon>
        <taxon>Ranidae</taxon>
        <taxon>Aquarana</taxon>
    </lineage>
</organism>
<dbReference type="Gene3D" id="2.30.30.40">
    <property type="entry name" value="SH3 Domains"/>
    <property type="match status" value="1"/>
</dbReference>
<dbReference type="FunFam" id="2.70.160.11:FF:000007">
    <property type="entry name" value="Protein arginine N-methyltransferase 2"/>
    <property type="match status" value="1"/>
</dbReference>
<keyword evidence="5" id="KW-0539">Nucleus</keyword>
<dbReference type="Proteomes" id="UP000228934">
    <property type="component" value="Unassembled WGS sequence"/>
</dbReference>
<comment type="subcellular location">
    <subcellularLocation>
        <location evidence="1">Nucleus</location>
    </subcellularLocation>
</comment>
<dbReference type="GO" id="GO:0016274">
    <property type="term" value="F:protein-arginine N-methyltransferase activity"/>
    <property type="evidence" value="ECO:0007669"/>
    <property type="project" value="InterPro"/>
</dbReference>
<name>A0A2G9S3T2_AQUCT</name>
<evidence type="ECO:0000256" key="4">
    <source>
        <dbReference type="ARBA" id="ARBA00022691"/>
    </source>
</evidence>
<feature type="domain" description="Protein arginine N-methyltransferase" evidence="8">
    <location>
        <begin position="213"/>
        <end position="333"/>
    </location>
</feature>
<keyword evidence="2 6" id="KW-0489">Methyltransferase</keyword>